<sequence>MFLQVVVEGRPRCGGREDALLSSCSPFCSCLDKFAFLVIASVSPGQALSPASRRRPSRREHLWEEQRRGECLYPLPTFSFPTEFVESSRVICERRRKSRSLKGGGDHHTYCYAVFGVSDGQMDPQSQASLHAAHSLRALNASALLALITSRSVVMRRSELGHSQVMTAPTP</sequence>
<dbReference type="EMBL" id="JARAKH010000012">
    <property type="protein sequence ID" value="KAK8398365.1"/>
    <property type="molecule type" value="Genomic_DNA"/>
</dbReference>
<dbReference type="Proteomes" id="UP001487740">
    <property type="component" value="Unassembled WGS sequence"/>
</dbReference>
<reference evidence="1 2" key="1">
    <citation type="submission" date="2023-03" db="EMBL/GenBank/DDBJ databases">
        <title>High-quality genome of Scylla paramamosain provides insights in environmental adaptation.</title>
        <authorList>
            <person name="Zhang L."/>
        </authorList>
    </citation>
    <scope>NUCLEOTIDE SEQUENCE [LARGE SCALE GENOMIC DNA]</scope>
    <source>
        <strain evidence="1">LZ_2023a</strain>
        <tissue evidence="1">Muscle</tissue>
    </source>
</reference>
<keyword evidence="2" id="KW-1185">Reference proteome</keyword>
<evidence type="ECO:0000313" key="1">
    <source>
        <dbReference type="EMBL" id="KAK8398365.1"/>
    </source>
</evidence>
<dbReference type="AlphaFoldDB" id="A0AAW0UE75"/>
<evidence type="ECO:0000313" key="2">
    <source>
        <dbReference type="Proteomes" id="UP001487740"/>
    </source>
</evidence>
<comment type="caution">
    <text evidence="1">The sequence shown here is derived from an EMBL/GenBank/DDBJ whole genome shotgun (WGS) entry which is preliminary data.</text>
</comment>
<gene>
    <name evidence="1" type="ORF">O3P69_003924</name>
</gene>
<protein>
    <submittedName>
        <fullName evidence="1">Uncharacterized protein</fullName>
    </submittedName>
</protein>
<proteinExistence type="predicted"/>
<accession>A0AAW0UE75</accession>
<organism evidence="1 2">
    <name type="scientific">Scylla paramamosain</name>
    <name type="common">Mud crab</name>
    <dbReference type="NCBI Taxonomy" id="85552"/>
    <lineage>
        <taxon>Eukaryota</taxon>
        <taxon>Metazoa</taxon>
        <taxon>Ecdysozoa</taxon>
        <taxon>Arthropoda</taxon>
        <taxon>Crustacea</taxon>
        <taxon>Multicrustacea</taxon>
        <taxon>Malacostraca</taxon>
        <taxon>Eumalacostraca</taxon>
        <taxon>Eucarida</taxon>
        <taxon>Decapoda</taxon>
        <taxon>Pleocyemata</taxon>
        <taxon>Brachyura</taxon>
        <taxon>Eubrachyura</taxon>
        <taxon>Portunoidea</taxon>
        <taxon>Portunidae</taxon>
        <taxon>Portuninae</taxon>
        <taxon>Scylla</taxon>
    </lineage>
</organism>
<name>A0AAW0UE75_SCYPA</name>